<dbReference type="Pfam" id="PF07083">
    <property type="entry name" value="DUF1351"/>
    <property type="match status" value="1"/>
</dbReference>
<dbReference type="PATRIC" id="fig|993692.3.peg.247"/>
<evidence type="ECO:0000313" key="2">
    <source>
        <dbReference type="EMBL" id="KRO00918.1"/>
    </source>
</evidence>
<dbReference type="STRING" id="993692.IV57_GL000243"/>
<dbReference type="InterPro" id="IPR009785">
    <property type="entry name" value="Prophage_Lj928_Orf309"/>
</dbReference>
<evidence type="ECO:0008006" key="4">
    <source>
        <dbReference type="Google" id="ProtNLM"/>
    </source>
</evidence>
<dbReference type="RefSeq" id="WP_057879654.1">
    <property type="nucleotide sequence ID" value="NZ_JQCF01000001.1"/>
</dbReference>
<comment type="caution">
    <text evidence="2">The sequence shown here is derived from an EMBL/GenBank/DDBJ whole genome shotgun (WGS) entry which is preliminary data.</text>
</comment>
<evidence type="ECO:0000256" key="1">
    <source>
        <dbReference type="SAM" id="Coils"/>
    </source>
</evidence>
<sequence>MTNEVELTQNDFTVTFQPSQISINNFDELKAKINGYAKKYDGLVATDESLKGAKSARAELNKLIKTINDKRIAVKRDYDEPYNDFKRDVDELQATLKSTIEPIEASIKTIQTKQRDERTLKVRELINRMAPEYGVDPKDIKIEREWTNKSMTQIKLTKILKDGFTALKNKQDMFEKNKRVVEEHCEYKNVDSAGWIAQINDDTDINQLLAEIDKAADDKQKAEQDKKNHQEYINAISKVNQSKIGNKIIDQETGEVIDDEVINDDKPEQYAMSFEVIAPKSVLKEIYQFIDSKNAKYSVLSNPKKVGD</sequence>
<protein>
    <recommendedName>
        <fullName evidence="4">DUF1351 domain-containing protein</fullName>
    </recommendedName>
</protein>
<dbReference type="EMBL" id="JQCF01000001">
    <property type="protein sequence ID" value="KRO00918.1"/>
    <property type="molecule type" value="Genomic_DNA"/>
</dbReference>
<dbReference type="OrthoDB" id="2193070at2"/>
<keyword evidence="3" id="KW-1185">Reference proteome</keyword>
<reference evidence="2 3" key="1">
    <citation type="journal article" date="2015" name="Genome Announc.">
        <title>Expanding the biotechnology potential of lactobacilli through comparative genomics of 213 strains and associated genera.</title>
        <authorList>
            <person name="Sun Z."/>
            <person name="Harris H.M."/>
            <person name="McCann A."/>
            <person name="Guo C."/>
            <person name="Argimon S."/>
            <person name="Zhang W."/>
            <person name="Yang X."/>
            <person name="Jeffery I.B."/>
            <person name="Cooney J.C."/>
            <person name="Kagawa T.F."/>
            <person name="Liu W."/>
            <person name="Song Y."/>
            <person name="Salvetti E."/>
            <person name="Wrobel A."/>
            <person name="Rasinkangas P."/>
            <person name="Parkhill J."/>
            <person name="Rea M.C."/>
            <person name="O'Sullivan O."/>
            <person name="Ritari J."/>
            <person name="Douillard F.P."/>
            <person name="Paul Ross R."/>
            <person name="Yang R."/>
            <person name="Briner A.E."/>
            <person name="Felis G.E."/>
            <person name="de Vos W.M."/>
            <person name="Barrangou R."/>
            <person name="Klaenhammer T.R."/>
            <person name="Caufield P.W."/>
            <person name="Cui Y."/>
            <person name="Zhang H."/>
            <person name="O'Toole P.W."/>
        </authorList>
    </citation>
    <scope>NUCLEOTIDE SEQUENCE [LARGE SCALE GENOMIC DNA]</scope>
    <source>
        <strain evidence="2 3">DSM 24716</strain>
    </source>
</reference>
<feature type="coiled-coil region" evidence="1">
    <location>
        <begin position="205"/>
        <end position="232"/>
    </location>
</feature>
<name>A0A0R2LH86_9LACO</name>
<evidence type="ECO:0000313" key="3">
    <source>
        <dbReference type="Proteomes" id="UP000051006"/>
    </source>
</evidence>
<keyword evidence="1" id="KW-0175">Coiled coil</keyword>
<gene>
    <name evidence="2" type="ORF">IV57_GL000243</name>
</gene>
<accession>A0A0R2LH86</accession>
<dbReference type="Proteomes" id="UP000051006">
    <property type="component" value="Unassembled WGS sequence"/>
</dbReference>
<dbReference type="AlphaFoldDB" id="A0A0R2LH86"/>
<proteinExistence type="predicted"/>
<organism evidence="2 3">
    <name type="scientific">Companilactobacillus kimchiensis</name>
    <dbReference type="NCBI Taxonomy" id="993692"/>
    <lineage>
        <taxon>Bacteria</taxon>
        <taxon>Bacillati</taxon>
        <taxon>Bacillota</taxon>
        <taxon>Bacilli</taxon>
        <taxon>Lactobacillales</taxon>
        <taxon>Lactobacillaceae</taxon>
        <taxon>Companilactobacillus</taxon>
    </lineage>
</organism>